<sequence>MDVLSVCRCCLAEGLHKDLKLPYVFLNKREIYSDMLLECFNIVEPTKINLTWTPHTDKYKLRDNFINILRFSNVLPFKNKSLLGFICAYCDIAFPDPADLRSHTDQDHKKDRLKIKFKKALSEYSM</sequence>
<evidence type="ECO:0000256" key="1">
    <source>
        <dbReference type="PROSITE-ProRule" id="PRU00042"/>
    </source>
</evidence>
<protein>
    <recommendedName>
        <fullName evidence="2">C2H2-type domain-containing protein</fullName>
    </recommendedName>
</protein>
<evidence type="ECO:0000313" key="4">
    <source>
        <dbReference type="Proteomes" id="UP000037510"/>
    </source>
</evidence>
<keyword evidence="1" id="KW-0863">Zinc-finger</keyword>
<dbReference type="InterPro" id="IPR013087">
    <property type="entry name" value="Znf_C2H2_type"/>
</dbReference>
<dbReference type="Proteomes" id="UP000037510">
    <property type="component" value="Unassembled WGS sequence"/>
</dbReference>
<proteinExistence type="predicted"/>
<dbReference type="GO" id="GO:0008270">
    <property type="term" value="F:zinc ion binding"/>
    <property type="evidence" value="ECO:0007669"/>
    <property type="project" value="UniProtKB-KW"/>
</dbReference>
<dbReference type="AlphaFoldDB" id="A0A0L7K5R9"/>
<dbReference type="EMBL" id="JTDY01010360">
    <property type="protein sequence ID" value="KOB58229.1"/>
    <property type="molecule type" value="Genomic_DNA"/>
</dbReference>
<evidence type="ECO:0000259" key="2">
    <source>
        <dbReference type="PROSITE" id="PS50157"/>
    </source>
</evidence>
<evidence type="ECO:0000313" key="3">
    <source>
        <dbReference type="EMBL" id="KOB58229.1"/>
    </source>
</evidence>
<dbReference type="PROSITE" id="PS50157">
    <property type="entry name" value="ZINC_FINGER_C2H2_2"/>
    <property type="match status" value="1"/>
</dbReference>
<organism evidence="3 4">
    <name type="scientific">Operophtera brumata</name>
    <name type="common">Winter moth</name>
    <name type="synonym">Phalaena brumata</name>
    <dbReference type="NCBI Taxonomy" id="104452"/>
    <lineage>
        <taxon>Eukaryota</taxon>
        <taxon>Metazoa</taxon>
        <taxon>Ecdysozoa</taxon>
        <taxon>Arthropoda</taxon>
        <taxon>Hexapoda</taxon>
        <taxon>Insecta</taxon>
        <taxon>Pterygota</taxon>
        <taxon>Neoptera</taxon>
        <taxon>Endopterygota</taxon>
        <taxon>Lepidoptera</taxon>
        <taxon>Glossata</taxon>
        <taxon>Ditrysia</taxon>
        <taxon>Geometroidea</taxon>
        <taxon>Geometridae</taxon>
        <taxon>Larentiinae</taxon>
        <taxon>Operophtera</taxon>
    </lineage>
</organism>
<keyword evidence="1" id="KW-0862">Zinc</keyword>
<gene>
    <name evidence="3" type="ORF">OBRU01_25276</name>
</gene>
<feature type="domain" description="C2H2-type" evidence="2">
    <location>
        <begin position="85"/>
        <end position="113"/>
    </location>
</feature>
<keyword evidence="1" id="KW-0479">Metal-binding</keyword>
<feature type="non-terminal residue" evidence="3">
    <location>
        <position position="126"/>
    </location>
</feature>
<keyword evidence="4" id="KW-1185">Reference proteome</keyword>
<accession>A0A0L7K5R9</accession>
<dbReference type="PROSITE" id="PS00028">
    <property type="entry name" value="ZINC_FINGER_C2H2_1"/>
    <property type="match status" value="1"/>
</dbReference>
<comment type="caution">
    <text evidence="3">The sequence shown here is derived from an EMBL/GenBank/DDBJ whole genome shotgun (WGS) entry which is preliminary data.</text>
</comment>
<reference evidence="3 4" key="1">
    <citation type="journal article" date="2015" name="Genome Biol. Evol.">
        <title>The genome of winter moth (Operophtera brumata) provides a genomic perspective on sexual dimorphism and phenology.</title>
        <authorList>
            <person name="Derks M.F."/>
            <person name="Smit S."/>
            <person name="Salis L."/>
            <person name="Schijlen E."/>
            <person name="Bossers A."/>
            <person name="Mateman C."/>
            <person name="Pijl A.S."/>
            <person name="de Ridder D."/>
            <person name="Groenen M.A."/>
            <person name="Visser M.E."/>
            <person name="Megens H.J."/>
        </authorList>
    </citation>
    <scope>NUCLEOTIDE SEQUENCE [LARGE SCALE GENOMIC DNA]</scope>
    <source>
        <strain evidence="3">WM2013NL</strain>
        <tissue evidence="3">Head and thorax</tissue>
    </source>
</reference>
<name>A0A0L7K5R9_OPEBR</name>